<dbReference type="SMART" id="SM00283">
    <property type="entry name" value="MA"/>
    <property type="match status" value="1"/>
</dbReference>
<comment type="similarity">
    <text evidence="7">Belongs to the methyl-accepting chemotaxis (MCP) protein family.</text>
</comment>
<dbReference type="GO" id="GO:0007165">
    <property type="term" value="P:signal transduction"/>
    <property type="evidence" value="ECO:0007669"/>
    <property type="project" value="UniProtKB-KW"/>
</dbReference>
<dbReference type="InterPro" id="IPR003660">
    <property type="entry name" value="HAMP_dom"/>
</dbReference>
<feature type="domain" description="HAMP" evidence="11">
    <location>
        <begin position="258"/>
        <end position="302"/>
    </location>
</feature>
<keyword evidence="5 9" id="KW-1133">Transmembrane helix</keyword>
<dbReference type="GO" id="GO:0006935">
    <property type="term" value="P:chemotaxis"/>
    <property type="evidence" value="ECO:0007669"/>
    <property type="project" value="UniProtKB-KW"/>
</dbReference>
<evidence type="ECO:0000256" key="6">
    <source>
        <dbReference type="ARBA" id="ARBA00023136"/>
    </source>
</evidence>
<keyword evidence="2" id="KW-1003">Cell membrane</keyword>
<proteinExistence type="inferred from homology"/>
<feature type="transmembrane region" description="Helical" evidence="9">
    <location>
        <begin position="21"/>
        <end position="43"/>
    </location>
</feature>
<dbReference type="AlphaFoldDB" id="A0A2K4ZF02"/>
<sequence>MKTKNIINGQKSKRIGRKVGTLVAVMLGISIIIVVTICLLMFYRLTLSMMEDVCVSGTNILAYELDNYSGPEDKTALLDALSRQMGCEFTIFRGNERAYTTIQQDGKRVVGTRLSDELSEIVLEQGRTYVGQATILGEEHLCSYVPTLDEEGRVDGLIFAGISMAEATEQINLTMKLSVLTGAVLIIIGILLVGAYIKRAVSNPLSRLTVLAQNLEKGNLGLEGHQTMTADIISNDEIGILAHSFDNTISRLKNYIGEISSMLEGIAEGDLTARITQEYVGDFAAIRSSLNDILHKFNNTMGQIVRSSESVSGGADQMSAAAGGLSRGAVEQTSAVEELEAAVQEITGRVRQTADNAKQAMEQAGNMEIQLTESDRKMQEMIVAMQEISNSSNEIGKIIKTIEDIAFQTNILALNAAVEAARAGEAGKGFAVVAEEVRSLAGKSAEASKSTAKLITHSISAVEQGTHIADVTAGQLQCVVEGARDIVETFNGIASDAHTQANAVEQVRARITQISEVVQTNSATAQESAATSEELSSQAGLLKQLVRTFRLREE</sequence>
<dbReference type="SUPFAM" id="SSF103190">
    <property type="entry name" value="Sensory domain-like"/>
    <property type="match status" value="1"/>
</dbReference>
<evidence type="ECO:0000256" key="1">
    <source>
        <dbReference type="ARBA" id="ARBA00004651"/>
    </source>
</evidence>
<dbReference type="InterPro" id="IPR029151">
    <property type="entry name" value="Sensor-like_sf"/>
</dbReference>
<dbReference type="InterPro" id="IPR033463">
    <property type="entry name" value="sCache_3"/>
</dbReference>
<keyword evidence="3" id="KW-0145">Chemotaxis</keyword>
<organism evidence="12 13">
    <name type="scientific">Acetatifactor muris</name>
    <dbReference type="NCBI Taxonomy" id="879566"/>
    <lineage>
        <taxon>Bacteria</taxon>
        <taxon>Bacillati</taxon>
        <taxon>Bacillota</taxon>
        <taxon>Clostridia</taxon>
        <taxon>Lachnospirales</taxon>
        <taxon>Lachnospiraceae</taxon>
        <taxon>Acetatifactor</taxon>
    </lineage>
</organism>
<dbReference type="PROSITE" id="PS50111">
    <property type="entry name" value="CHEMOTAXIS_TRANSDUC_2"/>
    <property type="match status" value="1"/>
</dbReference>
<keyword evidence="4 9" id="KW-0812">Transmembrane</keyword>
<dbReference type="PANTHER" id="PTHR43531:SF11">
    <property type="entry name" value="METHYL-ACCEPTING CHEMOTAXIS PROTEIN 3"/>
    <property type="match status" value="1"/>
</dbReference>
<protein>
    <submittedName>
        <fullName evidence="12">Methyl-accepting chemotaxis protein IV</fullName>
    </submittedName>
</protein>
<keyword evidence="6 9" id="KW-0472">Membrane</keyword>
<evidence type="ECO:0000313" key="13">
    <source>
        <dbReference type="Proteomes" id="UP000236311"/>
    </source>
</evidence>
<evidence type="ECO:0000259" key="10">
    <source>
        <dbReference type="PROSITE" id="PS50111"/>
    </source>
</evidence>
<dbReference type="RefSeq" id="WP_103239311.1">
    <property type="nucleotide sequence ID" value="NZ_CANRXC010000015.1"/>
</dbReference>
<dbReference type="PRINTS" id="PR00260">
    <property type="entry name" value="CHEMTRNSDUCR"/>
</dbReference>
<evidence type="ECO:0000259" key="11">
    <source>
        <dbReference type="PROSITE" id="PS50885"/>
    </source>
</evidence>
<dbReference type="CDD" id="cd06225">
    <property type="entry name" value="HAMP"/>
    <property type="match status" value="1"/>
</dbReference>
<dbReference type="Pfam" id="PF18947">
    <property type="entry name" value="HAMP_2"/>
    <property type="match status" value="1"/>
</dbReference>
<feature type="domain" description="HAMP" evidence="11">
    <location>
        <begin position="199"/>
        <end position="257"/>
    </location>
</feature>
<dbReference type="SUPFAM" id="SSF58104">
    <property type="entry name" value="Methyl-accepting chemotaxis protein (MCP) signaling domain"/>
    <property type="match status" value="1"/>
</dbReference>
<evidence type="ECO:0000313" key="12">
    <source>
        <dbReference type="EMBL" id="SOY29053.1"/>
    </source>
</evidence>
<dbReference type="Gene3D" id="6.10.340.10">
    <property type="match status" value="1"/>
</dbReference>
<dbReference type="InterPro" id="IPR051310">
    <property type="entry name" value="MCP_chemotaxis"/>
</dbReference>
<reference evidence="12 13" key="1">
    <citation type="submission" date="2018-01" db="EMBL/GenBank/DDBJ databases">
        <authorList>
            <person name="Gaut B.S."/>
            <person name="Morton B.R."/>
            <person name="Clegg M.T."/>
            <person name="Duvall M.R."/>
        </authorList>
    </citation>
    <scope>NUCLEOTIDE SEQUENCE [LARGE SCALE GENOMIC DNA]</scope>
    <source>
        <strain evidence="12">GP69</strain>
    </source>
</reference>
<evidence type="ECO:0000256" key="8">
    <source>
        <dbReference type="PROSITE-ProRule" id="PRU00284"/>
    </source>
</evidence>
<accession>A0A2K4ZF02</accession>
<comment type="subcellular location">
    <subcellularLocation>
        <location evidence="1">Cell membrane</location>
        <topology evidence="1">Multi-pass membrane protein</topology>
    </subcellularLocation>
</comment>
<dbReference type="PANTHER" id="PTHR43531">
    <property type="entry name" value="PROTEIN ICFG"/>
    <property type="match status" value="1"/>
</dbReference>
<dbReference type="Pfam" id="PF17202">
    <property type="entry name" value="sCache_3_3"/>
    <property type="match status" value="1"/>
</dbReference>
<evidence type="ECO:0000256" key="3">
    <source>
        <dbReference type="ARBA" id="ARBA00022500"/>
    </source>
</evidence>
<evidence type="ECO:0000256" key="4">
    <source>
        <dbReference type="ARBA" id="ARBA00022692"/>
    </source>
</evidence>
<dbReference type="GO" id="GO:0005886">
    <property type="term" value="C:plasma membrane"/>
    <property type="evidence" value="ECO:0007669"/>
    <property type="project" value="UniProtKB-SubCell"/>
</dbReference>
<evidence type="ECO:0000256" key="9">
    <source>
        <dbReference type="SAM" id="Phobius"/>
    </source>
</evidence>
<keyword evidence="8" id="KW-0807">Transducer</keyword>
<feature type="transmembrane region" description="Helical" evidence="9">
    <location>
        <begin position="177"/>
        <end position="197"/>
    </location>
</feature>
<evidence type="ECO:0000256" key="5">
    <source>
        <dbReference type="ARBA" id="ARBA00022989"/>
    </source>
</evidence>
<dbReference type="PROSITE" id="PS50885">
    <property type="entry name" value="HAMP"/>
    <property type="match status" value="2"/>
</dbReference>
<dbReference type="GO" id="GO:0004888">
    <property type="term" value="F:transmembrane signaling receptor activity"/>
    <property type="evidence" value="ECO:0007669"/>
    <property type="project" value="InterPro"/>
</dbReference>
<dbReference type="InterPro" id="IPR004090">
    <property type="entry name" value="Chemotax_Me-accpt_rcpt"/>
</dbReference>
<evidence type="ECO:0000256" key="2">
    <source>
        <dbReference type="ARBA" id="ARBA00022475"/>
    </source>
</evidence>
<dbReference type="Pfam" id="PF00015">
    <property type="entry name" value="MCPsignal"/>
    <property type="match status" value="1"/>
</dbReference>
<dbReference type="Proteomes" id="UP000236311">
    <property type="component" value="Unassembled WGS sequence"/>
</dbReference>
<gene>
    <name evidence="12" type="primary">tap_4</name>
    <name evidence="12" type="ORF">AMURIS_01768</name>
</gene>
<evidence type="ECO:0000256" key="7">
    <source>
        <dbReference type="ARBA" id="ARBA00029447"/>
    </source>
</evidence>
<dbReference type="CDD" id="cd11386">
    <property type="entry name" value="MCP_signal"/>
    <property type="match status" value="1"/>
</dbReference>
<dbReference type="EMBL" id="OFSM01000008">
    <property type="protein sequence ID" value="SOY29053.1"/>
    <property type="molecule type" value="Genomic_DNA"/>
</dbReference>
<name>A0A2K4ZF02_9FIRM</name>
<dbReference type="SMART" id="SM00304">
    <property type="entry name" value="HAMP"/>
    <property type="match status" value="2"/>
</dbReference>
<feature type="domain" description="Methyl-accepting transducer" evidence="10">
    <location>
        <begin position="307"/>
        <end position="536"/>
    </location>
</feature>
<dbReference type="InterPro" id="IPR004089">
    <property type="entry name" value="MCPsignal_dom"/>
</dbReference>
<keyword evidence="13" id="KW-1185">Reference proteome</keyword>
<dbReference type="Gene3D" id="1.10.287.950">
    <property type="entry name" value="Methyl-accepting chemotaxis protein"/>
    <property type="match status" value="1"/>
</dbReference>